<dbReference type="KEGG" id="lenr:94170346"/>
<organism evidence="2 3">
    <name type="scientific">Leishmania enriettii</name>
    <dbReference type="NCBI Taxonomy" id="5663"/>
    <lineage>
        <taxon>Eukaryota</taxon>
        <taxon>Discoba</taxon>
        <taxon>Euglenozoa</taxon>
        <taxon>Kinetoplastea</taxon>
        <taxon>Metakinetoplastina</taxon>
        <taxon>Trypanosomatida</taxon>
        <taxon>Trypanosomatidae</taxon>
        <taxon>Leishmaniinae</taxon>
        <taxon>Leishmania</taxon>
    </lineage>
</organism>
<feature type="coiled-coil region" evidence="1">
    <location>
        <begin position="274"/>
        <end position="326"/>
    </location>
</feature>
<proteinExistence type="predicted"/>
<evidence type="ECO:0000313" key="3">
    <source>
        <dbReference type="Proteomes" id="UP000674179"/>
    </source>
</evidence>
<sequence>MTSTSTPRCLPPVPAALPETDEARLMFYAEVFMANVPSLVEDLKSAKYAFLSFSEKTRNEVKQKCTLIQCIGRTFTSLQNAKQSLNAAQHTLQEYETKLVRASPPAFVTSAEALHLSNASATGCGPSAYENGSVSPSCSEAVATAPRRLGAASPDNLFMLSEEDIRPAGETEEAYEKETVADAGIAKACDAMEDALEKAQDQCRAMTEHVQGLKWEYDETYNSWKCAERERRIVRVMRDELKDRRAIMIEACQGLKVIEDQCLAQESEIIEHFIARAQAEEELIRAELQAKRSRNELELVAYQIAYKEQQAEVESLRERCKLLRAHQRDLEVLAKKQQLEETDRNCLRKLVMETLMLTPSKRGKAEDRELTAEQQEQVRNDHPLVSLLAARISVLEEQRKTVGGLLVNARGVCKSGDVSATIDRIRTLLEAEVQLDGDALRGGE</sequence>
<protein>
    <submittedName>
        <fullName evidence="2">Uncharacterized protein</fullName>
    </submittedName>
</protein>
<gene>
    <name evidence="2" type="ORF">CUR178_03099</name>
</gene>
<dbReference type="EMBL" id="JAFHKP010000030">
    <property type="protein sequence ID" value="KAG5473180.1"/>
    <property type="molecule type" value="Genomic_DNA"/>
</dbReference>
<feature type="coiled-coil region" evidence="1">
    <location>
        <begin position="189"/>
        <end position="216"/>
    </location>
</feature>
<dbReference type="AlphaFoldDB" id="A0A836KJR1"/>
<dbReference type="Proteomes" id="UP000674179">
    <property type="component" value="Chromosome 30"/>
</dbReference>
<evidence type="ECO:0000313" key="2">
    <source>
        <dbReference type="EMBL" id="KAG5473180.1"/>
    </source>
</evidence>
<name>A0A836KJR1_LEIEN</name>
<comment type="caution">
    <text evidence="2">The sequence shown here is derived from an EMBL/GenBank/DDBJ whole genome shotgun (WGS) entry which is preliminary data.</text>
</comment>
<dbReference type="RefSeq" id="XP_067690939.1">
    <property type="nucleotide sequence ID" value="XM_067834836.1"/>
</dbReference>
<dbReference type="GeneID" id="94170346"/>
<accession>A0A836KJR1</accession>
<dbReference type="OrthoDB" id="272086at2759"/>
<keyword evidence="1" id="KW-0175">Coiled coil</keyword>
<keyword evidence="3" id="KW-1185">Reference proteome</keyword>
<reference evidence="2 3" key="1">
    <citation type="submission" date="2021-02" db="EMBL/GenBank/DDBJ databases">
        <title>Leishmania (Mundinia) enrietti genome sequencing and assembly.</title>
        <authorList>
            <person name="Almutairi H."/>
            <person name="Gatherer D."/>
        </authorList>
    </citation>
    <scope>NUCLEOTIDE SEQUENCE [LARGE SCALE GENOMIC DNA]</scope>
    <source>
        <strain evidence="2">CUR178</strain>
    </source>
</reference>
<evidence type="ECO:0000256" key="1">
    <source>
        <dbReference type="SAM" id="Coils"/>
    </source>
</evidence>